<feature type="region of interest" description="Disordered" evidence="1">
    <location>
        <begin position="428"/>
        <end position="473"/>
    </location>
</feature>
<evidence type="ECO:0000313" key="2">
    <source>
        <dbReference type="EMBL" id="ODV96765.1"/>
    </source>
</evidence>
<name>A0A1E4TYE1_PACTA</name>
<feature type="compositionally biased region" description="Polar residues" evidence="1">
    <location>
        <begin position="199"/>
        <end position="211"/>
    </location>
</feature>
<feature type="compositionally biased region" description="Polar residues" evidence="1">
    <location>
        <begin position="439"/>
        <end position="457"/>
    </location>
</feature>
<feature type="region of interest" description="Disordered" evidence="1">
    <location>
        <begin position="631"/>
        <end position="685"/>
    </location>
</feature>
<feature type="compositionally biased region" description="Low complexity" evidence="1">
    <location>
        <begin position="14"/>
        <end position="33"/>
    </location>
</feature>
<dbReference type="STRING" id="669874.A0A1E4TYE1"/>
<feature type="compositionally biased region" description="Low complexity" evidence="1">
    <location>
        <begin position="94"/>
        <end position="106"/>
    </location>
</feature>
<dbReference type="EMBL" id="KV454012">
    <property type="protein sequence ID" value="ODV96765.1"/>
    <property type="molecule type" value="Genomic_DNA"/>
</dbReference>
<feature type="compositionally biased region" description="Polar residues" evidence="1">
    <location>
        <begin position="547"/>
        <end position="562"/>
    </location>
</feature>
<dbReference type="OrthoDB" id="4067583at2759"/>
<gene>
    <name evidence="2" type="ORF">PACTADRAFT_32263</name>
</gene>
<feature type="compositionally biased region" description="Acidic residues" evidence="1">
    <location>
        <begin position="506"/>
        <end position="532"/>
    </location>
</feature>
<proteinExistence type="predicted"/>
<feature type="region of interest" description="Disordered" evidence="1">
    <location>
        <begin position="1"/>
        <end position="110"/>
    </location>
</feature>
<reference evidence="3" key="1">
    <citation type="submission" date="2016-05" db="EMBL/GenBank/DDBJ databases">
        <title>Comparative genomics of biotechnologically important yeasts.</title>
        <authorList>
            <consortium name="DOE Joint Genome Institute"/>
            <person name="Riley R."/>
            <person name="Haridas S."/>
            <person name="Wolfe K.H."/>
            <person name="Lopes M.R."/>
            <person name="Hittinger C.T."/>
            <person name="Goker M."/>
            <person name="Salamov A."/>
            <person name="Wisecaver J."/>
            <person name="Long T.M."/>
            <person name="Aerts A.L."/>
            <person name="Barry K."/>
            <person name="Choi C."/>
            <person name="Clum A."/>
            <person name="Coughlan A.Y."/>
            <person name="Deshpande S."/>
            <person name="Douglass A.P."/>
            <person name="Hanson S.J."/>
            <person name="Klenk H.-P."/>
            <person name="Labutti K."/>
            <person name="Lapidus A."/>
            <person name="Lindquist E."/>
            <person name="Lipzen A."/>
            <person name="Meier-Kolthoff J.P."/>
            <person name="Ohm R.A."/>
            <person name="Otillar R.P."/>
            <person name="Pangilinan J."/>
            <person name="Peng Y."/>
            <person name="Rokas A."/>
            <person name="Rosa C.A."/>
            <person name="Scheuner C."/>
            <person name="Sibirny A.A."/>
            <person name="Slot J.C."/>
            <person name="Stielow J.B."/>
            <person name="Sun H."/>
            <person name="Kurtzman C.P."/>
            <person name="Blackwell M."/>
            <person name="Grigoriev I.V."/>
            <person name="Jeffries T.W."/>
        </authorList>
    </citation>
    <scope>NUCLEOTIDE SEQUENCE [LARGE SCALE GENOMIC DNA]</scope>
    <source>
        <strain evidence="3">NRRL Y-2460</strain>
    </source>
</reference>
<feature type="region of interest" description="Disordered" evidence="1">
    <location>
        <begin position="493"/>
        <end position="581"/>
    </location>
</feature>
<evidence type="ECO:0000313" key="3">
    <source>
        <dbReference type="Proteomes" id="UP000094236"/>
    </source>
</evidence>
<evidence type="ECO:0000256" key="1">
    <source>
        <dbReference type="SAM" id="MobiDB-lite"/>
    </source>
</evidence>
<sequence length="765" mass="82458">MSNSAITTPVHRYSASNNSNNIGSHSPSPIPSSKYSFDGGNNNNNNEFNQNTTQRSPLYHPVSSPKPSTSSILKRPSMYVSTNASSWGEKEQKQQQQQAQAALALQSPASSIRAGSPAAFIKNSKRNESSLSAISSEQQIKELNSMIDDFKVDNGNGAGKDDGSPFKQGHRIKSASTSSPARINPPSIYQQPPSPIASRYNSNSPLGSNQNSPSAASRVAYSRRSSATIDADLNKLISVLRSKGQVLSPEDINELRELNKRPSHSRISEMSQYSGVVEEVQFREIVGDERTSGPALVEVRKSGVSSNGSYGEEDQFKKLNAENDVKIGNNNLGEFVKESPMDDTDSVLSSASVIPIGPLKTATPTATTTTKAGILTSNAATPSSKSLIATRAPDVSQVTRVEEAIPARSSRRPRSAIVLSQNNILIRDDPRANRHRSSKSTYSLAGTARSSPITTPTGVRRRSLPPSVAPPKLSDSIAAPLQVSQAPQPINTARLCSGAKPLPEAPLDDDDEDDDDVINNDTNDDDQGDDEFAITTGSENLDKLGSPQFTNDSSFGTTTAADSSVKGGKEENELDLSSYPVPNAVNQHDGIFEDIIPPAKILKEGGNISTSTVITDVASFHTADNASLKNLSNEEIKDKQEGQKKSDHKKSKKNRRSNTGKLHSIDNGNNKNKKKNSSITTVPSVSTFPYNLSNKNIAKLLEATDGGIIGEEFEKLDLPLDEKRYLEKLVDAVARLATDSMTDPERKEGTIERMKQALRILEGFE</sequence>
<feature type="compositionally biased region" description="Low complexity" evidence="1">
    <location>
        <begin position="41"/>
        <end position="51"/>
    </location>
</feature>
<protein>
    <submittedName>
        <fullName evidence="2">Uncharacterized protein</fullName>
    </submittedName>
</protein>
<dbReference type="Proteomes" id="UP000094236">
    <property type="component" value="Unassembled WGS sequence"/>
</dbReference>
<feature type="compositionally biased region" description="Basic residues" evidence="1">
    <location>
        <begin position="646"/>
        <end position="658"/>
    </location>
</feature>
<keyword evidence="3" id="KW-1185">Reference proteome</keyword>
<organism evidence="2 3">
    <name type="scientific">Pachysolen tannophilus NRRL Y-2460</name>
    <dbReference type="NCBI Taxonomy" id="669874"/>
    <lineage>
        <taxon>Eukaryota</taxon>
        <taxon>Fungi</taxon>
        <taxon>Dikarya</taxon>
        <taxon>Ascomycota</taxon>
        <taxon>Saccharomycotina</taxon>
        <taxon>Pichiomycetes</taxon>
        <taxon>Pachysolenaceae</taxon>
        <taxon>Pachysolen</taxon>
    </lineage>
</organism>
<accession>A0A1E4TYE1</accession>
<feature type="region of interest" description="Disordered" evidence="1">
    <location>
        <begin position="151"/>
        <end position="219"/>
    </location>
</feature>
<feature type="compositionally biased region" description="Basic and acidic residues" evidence="1">
    <location>
        <begin position="632"/>
        <end position="645"/>
    </location>
</feature>
<dbReference type="AlphaFoldDB" id="A0A1E4TYE1"/>